<keyword evidence="2" id="KW-0560">Oxidoreductase</keyword>
<dbReference type="GO" id="GO:0003955">
    <property type="term" value="F:NAD(P)H dehydrogenase (quinone) activity"/>
    <property type="evidence" value="ECO:0007669"/>
    <property type="project" value="UniProtKB-EC"/>
</dbReference>
<feature type="transmembrane region" description="Helical" evidence="1">
    <location>
        <begin position="136"/>
        <end position="156"/>
    </location>
</feature>
<keyword evidence="1" id="KW-0812">Transmembrane</keyword>
<organism evidence="2">
    <name type="scientific">Aphis fabae mordvilkoi</name>
    <dbReference type="NCBI Taxonomy" id="262473"/>
    <lineage>
        <taxon>Eukaryota</taxon>
        <taxon>Metazoa</taxon>
        <taxon>Ecdysozoa</taxon>
        <taxon>Arthropoda</taxon>
        <taxon>Hexapoda</taxon>
        <taxon>Insecta</taxon>
        <taxon>Pterygota</taxon>
        <taxon>Neoptera</taxon>
        <taxon>Paraneoptera</taxon>
        <taxon>Hemiptera</taxon>
        <taxon>Sternorrhyncha</taxon>
        <taxon>Aphidomorpha</taxon>
        <taxon>Aphidoidea</taxon>
        <taxon>Aphididae</taxon>
        <taxon>Aphidini</taxon>
        <taxon>Aphis</taxon>
        <taxon>Aphis</taxon>
    </lineage>
</organism>
<evidence type="ECO:0000313" key="2">
    <source>
        <dbReference type="EMBL" id="AYU56885.1"/>
    </source>
</evidence>
<dbReference type="AlphaFoldDB" id="A0A3G4R2G7"/>
<name>A0A3G4R2G7_APHFA</name>
<dbReference type="RefSeq" id="YP_009542297.1">
    <property type="nucleotide sequence ID" value="NC_039988.1"/>
</dbReference>
<sequence length="167" mass="20323">MYWILKFILLTNLIMAILLTMMKSPISSNLIILIQTMILTLMINMINKTAWISFMIFILYIGGLMIIFLYISSIAFNEFNINKNYKNMLMKLIFINTMIIFYFKLYFNMENFYYENKLFFEDNFNLLNMFMMPNNLMIYFIMLILFFMLILIIWMLKINKGPIRQKK</sequence>
<evidence type="ECO:0000256" key="1">
    <source>
        <dbReference type="SAM" id="Phobius"/>
    </source>
</evidence>
<keyword evidence="1" id="KW-1133">Transmembrane helix</keyword>
<keyword evidence="1" id="KW-0472">Membrane</keyword>
<proteinExistence type="predicted"/>
<keyword evidence="2" id="KW-0496">Mitochondrion</keyword>
<protein>
    <submittedName>
        <fullName evidence="2">NADH dehydrogenase subunit 6</fullName>
        <ecNumber evidence="2">1.6.5.2</ecNumber>
    </submittedName>
</protein>
<gene>
    <name evidence="2" type="primary">ND6</name>
</gene>
<dbReference type="EC" id="1.6.5.2" evidence="2"/>
<accession>A0A3G4R2G7</accession>
<reference evidence="2" key="1">
    <citation type="submission" date="2018-02" db="EMBL/GenBank/DDBJ databases">
        <title>Complete mitochondrial circular genome Aphis fabae mordvilkoi.</title>
        <authorList>
            <person name="Voronova N.V."/>
            <person name="Shulinski R.S."/>
            <person name="Levykina S.S."/>
            <person name="Bondarenko Y.V."/>
            <person name="Kvetko P.Y."/>
        </authorList>
    </citation>
    <scope>NUCLEOTIDE SEQUENCE</scope>
</reference>
<dbReference type="EMBL" id="MG897128">
    <property type="protein sequence ID" value="AYU56885.1"/>
    <property type="molecule type" value="Genomic_DNA"/>
</dbReference>
<dbReference type="CTD" id="4541"/>
<feature type="transmembrane region" description="Helical" evidence="1">
    <location>
        <begin position="52"/>
        <end position="76"/>
    </location>
</feature>
<geneLocation type="mitochondrion" evidence="2"/>
<feature type="transmembrane region" description="Helical" evidence="1">
    <location>
        <begin position="88"/>
        <end position="107"/>
    </location>
</feature>
<dbReference type="GeneID" id="38464406"/>